<dbReference type="PROSITE" id="PS00622">
    <property type="entry name" value="HTH_LUXR_1"/>
    <property type="match status" value="1"/>
</dbReference>
<evidence type="ECO:0000313" key="5">
    <source>
        <dbReference type="EMBL" id="MWB99623.1"/>
    </source>
</evidence>
<dbReference type="InterPro" id="IPR036388">
    <property type="entry name" value="WH-like_DNA-bd_sf"/>
</dbReference>
<dbReference type="PANTHER" id="PTHR44688:SF16">
    <property type="entry name" value="DNA-BINDING TRANSCRIPTIONAL ACTIVATOR DEVR_DOSR"/>
    <property type="match status" value="1"/>
</dbReference>
<dbReference type="GO" id="GO:0006355">
    <property type="term" value="P:regulation of DNA-templated transcription"/>
    <property type="evidence" value="ECO:0007669"/>
    <property type="project" value="InterPro"/>
</dbReference>
<proteinExistence type="predicted"/>
<evidence type="ECO:0000256" key="3">
    <source>
        <dbReference type="ARBA" id="ARBA00023163"/>
    </source>
</evidence>
<keyword evidence="2 5" id="KW-0238">DNA-binding</keyword>
<dbReference type="PRINTS" id="PR00038">
    <property type="entry name" value="HTHLUXR"/>
</dbReference>
<protein>
    <submittedName>
        <fullName evidence="5">DNA-binding response regulator</fullName>
    </submittedName>
</protein>
<evidence type="ECO:0000313" key="6">
    <source>
        <dbReference type="Proteomes" id="UP000438182"/>
    </source>
</evidence>
<keyword evidence="1" id="KW-0805">Transcription regulation</keyword>
<sequence length="229" mass="23794">MADVRAVPTAEAPLAGLRAAVADASLLERRGIADILVDAGADVAGEPATVEDLLSLLAAERFDVAVVAAGLPGFAPIAERICVDDHTADAETRPAVIVLGDEAALGPLVRHPGGPPDGTGLLLSEGVRRPGALVDAVTRVVAGEALIDGALVASFVRHPAGPLDALTRREREVLALLAEGWTNRAIARRTMLSERTVESHVSSILSKLALDDHPDRHRRVLAAIASLRA</sequence>
<evidence type="ECO:0000259" key="4">
    <source>
        <dbReference type="PROSITE" id="PS50043"/>
    </source>
</evidence>
<dbReference type="InterPro" id="IPR000792">
    <property type="entry name" value="Tscrpt_reg_LuxR_C"/>
</dbReference>
<dbReference type="PROSITE" id="PS50043">
    <property type="entry name" value="HTH_LUXR_2"/>
    <property type="match status" value="1"/>
</dbReference>
<dbReference type="EMBL" id="WSTA01000070">
    <property type="protein sequence ID" value="MWB99623.1"/>
    <property type="molecule type" value="Genomic_DNA"/>
</dbReference>
<dbReference type="Gene3D" id="3.40.50.2300">
    <property type="match status" value="1"/>
</dbReference>
<dbReference type="Proteomes" id="UP000438182">
    <property type="component" value="Unassembled WGS sequence"/>
</dbReference>
<reference evidence="5 6" key="1">
    <citation type="submission" date="2019-12" db="EMBL/GenBank/DDBJ databases">
        <authorList>
            <person name="Kim Y.S."/>
        </authorList>
    </citation>
    <scope>NUCLEOTIDE SEQUENCE [LARGE SCALE GENOMIC DNA]</scope>
    <source>
        <strain evidence="5 6">MMS17-SY077</strain>
    </source>
</reference>
<gene>
    <name evidence="5" type="ORF">GB864_13815</name>
</gene>
<dbReference type="CDD" id="cd06170">
    <property type="entry name" value="LuxR_C_like"/>
    <property type="match status" value="1"/>
</dbReference>
<dbReference type="SMART" id="SM00421">
    <property type="entry name" value="HTH_LUXR"/>
    <property type="match status" value="1"/>
</dbReference>
<dbReference type="PANTHER" id="PTHR44688">
    <property type="entry name" value="DNA-BINDING TRANSCRIPTIONAL ACTIVATOR DEVR_DOSR"/>
    <property type="match status" value="1"/>
</dbReference>
<dbReference type="SUPFAM" id="SSF46894">
    <property type="entry name" value="C-terminal effector domain of the bipartite response regulators"/>
    <property type="match status" value="1"/>
</dbReference>
<name>A0A6I4NZ87_9MICO</name>
<dbReference type="RefSeq" id="WP_160426045.1">
    <property type="nucleotide sequence ID" value="NZ_WSTA01000070.1"/>
</dbReference>
<feature type="domain" description="HTH luxR-type" evidence="4">
    <location>
        <begin position="159"/>
        <end position="229"/>
    </location>
</feature>
<organism evidence="5 6">
    <name type="scientific">Agromyces seonyuensis</name>
    <dbReference type="NCBI Taxonomy" id="2662446"/>
    <lineage>
        <taxon>Bacteria</taxon>
        <taxon>Bacillati</taxon>
        <taxon>Actinomycetota</taxon>
        <taxon>Actinomycetes</taxon>
        <taxon>Micrococcales</taxon>
        <taxon>Microbacteriaceae</taxon>
        <taxon>Agromyces</taxon>
    </lineage>
</organism>
<comment type="caution">
    <text evidence="5">The sequence shown here is derived from an EMBL/GenBank/DDBJ whole genome shotgun (WGS) entry which is preliminary data.</text>
</comment>
<keyword evidence="3" id="KW-0804">Transcription</keyword>
<dbReference type="InterPro" id="IPR016032">
    <property type="entry name" value="Sig_transdc_resp-reg_C-effctor"/>
</dbReference>
<dbReference type="AlphaFoldDB" id="A0A6I4NZ87"/>
<evidence type="ECO:0000256" key="2">
    <source>
        <dbReference type="ARBA" id="ARBA00023125"/>
    </source>
</evidence>
<dbReference type="Gene3D" id="1.10.10.10">
    <property type="entry name" value="Winged helix-like DNA-binding domain superfamily/Winged helix DNA-binding domain"/>
    <property type="match status" value="1"/>
</dbReference>
<evidence type="ECO:0000256" key="1">
    <source>
        <dbReference type="ARBA" id="ARBA00023015"/>
    </source>
</evidence>
<keyword evidence="6" id="KW-1185">Reference proteome</keyword>
<accession>A0A6I4NZ87</accession>
<dbReference type="GO" id="GO:0003677">
    <property type="term" value="F:DNA binding"/>
    <property type="evidence" value="ECO:0007669"/>
    <property type="project" value="UniProtKB-KW"/>
</dbReference>
<dbReference type="Pfam" id="PF00196">
    <property type="entry name" value="GerE"/>
    <property type="match status" value="1"/>
</dbReference>